<gene>
    <name evidence="1" type="ORF">MarbSA_18900</name>
</gene>
<organism evidence="1 2">
    <name type="scientific">Methanobrevibacter arboriphilus</name>
    <dbReference type="NCBI Taxonomy" id="39441"/>
    <lineage>
        <taxon>Archaea</taxon>
        <taxon>Methanobacteriati</taxon>
        <taxon>Methanobacteriota</taxon>
        <taxon>Methanomada group</taxon>
        <taxon>Methanobacteria</taxon>
        <taxon>Methanobacteriales</taxon>
        <taxon>Methanobacteriaceae</taxon>
        <taxon>Methanobrevibacter</taxon>
    </lineage>
</organism>
<proteinExistence type="predicted"/>
<sequence>MVLVFYAKNKCTKIAKAQMKQVECKFYLILSYLILSYFILFYFILYVDIICDLGENEDDNTDIHIIF</sequence>
<name>A0ACA8R719_METAZ</name>
<dbReference type="Proteomes" id="UP000825015">
    <property type="component" value="Chromosome"/>
</dbReference>
<evidence type="ECO:0000313" key="1">
    <source>
        <dbReference type="EMBL" id="BBL62850.1"/>
    </source>
</evidence>
<dbReference type="EMBL" id="AP019779">
    <property type="protein sequence ID" value="BBL62850.1"/>
    <property type="molecule type" value="Genomic_DNA"/>
</dbReference>
<keyword evidence="2" id="KW-1185">Reference proteome</keyword>
<protein>
    <submittedName>
        <fullName evidence="1">Uncharacterized protein</fullName>
    </submittedName>
</protein>
<evidence type="ECO:0000313" key="2">
    <source>
        <dbReference type="Proteomes" id="UP000825015"/>
    </source>
</evidence>
<accession>A0ACA8R719</accession>
<reference evidence="1" key="1">
    <citation type="submission" date="2019-06" db="EMBL/GenBank/DDBJ databases">
        <title>Complete genome sequence of Methanobrevibacter arboriphilus strain SA.</title>
        <authorList>
            <person name="Asakawa S."/>
        </authorList>
    </citation>
    <scope>NUCLEOTIDE SEQUENCE</scope>
    <source>
        <strain evidence="1">SA</strain>
    </source>
</reference>